<comment type="similarity">
    <text evidence="3">Belongs to the cytochrome P450 family.</text>
</comment>
<feature type="domain" description="Protein kinase" evidence="15">
    <location>
        <begin position="183"/>
        <end position="500"/>
    </location>
</feature>
<comment type="cofactor">
    <cofactor evidence="1 12">
        <name>heme</name>
        <dbReference type="ChEBI" id="CHEBI:30413"/>
    </cofactor>
</comment>
<dbReference type="GO" id="GO:0004672">
    <property type="term" value="F:protein kinase activity"/>
    <property type="evidence" value="ECO:0007669"/>
    <property type="project" value="InterPro"/>
</dbReference>
<comment type="caution">
    <text evidence="16">The sequence shown here is derived from an EMBL/GenBank/DDBJ whole genome shotgun (WGS) entry which is preliminary data.</text>
</comment>
<evidence type="ECO:0000256" key="5">
    <source>
        <dbReference type="ARBA" id="ARBA00022692"/>
    </source>
</evidence>
<dbReference type="GO" id="GO:1902181">
    <property type="term" value="P:verruculogen biosynthetic process"/>
    <property type="evidence" value="ECO:0007669"/>
    <property type="project" value="UniProtKB-ARBA"/>
</dbReference>
<evidence type="ECO:0000256" key="11">
    <source>
        <dbReference type="ARBA" id="ARBA00023136"/>
    </source>
</evidence>
<keyword evidence="10 16" id="KW-0503">Monooxygenase</keyword>
<dbReference type="PRINTS" id="PR00385">
    <property type="entry name" value="P450"/>
</dbReference>
<evidence type="ECO:0000256" key="9">
    <source>
        <dbReference type="ARBA" id="ARBA00023004"/>
    </source>
</evidence>
<evidence type="ECO:0000256" key="1">
    <source>
        <dbReference type="ARBA" id="ARBA00001971"/>
    </source>
</evidence>
<dbReference type="PROSITE" id="PS50011">
    <property type="entry name" value="PROTEIN_KINASE_DOM"/>
    <property type="match status" value="1"/>
</dbReference>
<evidence type="ECO:0000256" key="14">
    <source>
        <dbReference type="SAM" id="Phobius"/>
    </source>
</evidence>
<keyword evidence="13" id="KW-0175">Coiled coil</keyword>
<evidence type="ECO:0000256" key="3">
    <source>
        <dbReference type="ARBA" id="ARBA00010617"/>
    </source>
</evidence>
<dbReference type="FunFam" id="1.10.630.10:FF:000063">
    <property type="entry name" value="Cytochrome P450 monooxygenase"/>
    <property type="match status" value="1"/>
</dbReference>
<evidence type="ECO:0000256" key="10">
    <source>
        <dbReference type="ARBA" id="ARBA00023033"/>
    </source>
</evidence>
<dbReference type="GO" id="GO:0005506">
    <property type="term" value="F:iron ion binding"/>
    <property type="evidence" value="ECO:0007669"/>
    <property type="project" value="InterPro"/>
</dbReference>
<evidence type="ECO:0000256" key="7">
    <source>
        <dbReference type="ARBA" id="ARBA00022989"/>
    </source>
</evidence>
<dbReference type="GO" id="GO:0005524">
    <property type="term" value="F:ATP binding"/>
    <property type="evidence" value="ECO:0007669"/>
    <property type="project" value="InterPro"/>
</dbReference>
<evidence type="ECO:0000256" key="4">
    <source>
        <dbReference type="ARBA" id="ARBA00022617"/>
    </source>
</evidence>
<accession>A0A8T9C372</accession>
<reference evidence="16 17" key="1">
    <citation type="submission" date="2018-05" db="EMBL/GenBank/DDBJ databases">
        <title>Genome sequencing and assembly of the regulated plant pathogen Lachnellula willkommii and related sister species for the development of diagnostic species identification markers.</title>
        <authorList>
            <person name="Giroux E."/>
            <person name="Bilodeau G."/>
        </authorList>
    </citation>
    <scope>NUCLEOTIDE SEQUENCE [LARGE SCALE GENOMIC DNA]</scope>
    <source>
        <strain evidence="16 17">CBS 268.59</strain>
    </source>
</reference>
<evidence type="ECO:0000259" key="15">
    <source>
        <dbReference type="PROSITE" id="PS50011"/>
    </source>
</evidence>
<evidence type="ECO:0000256" key="12">
    <source>
        <dbReference type="PIRSR" id="PIRSR602401-1"/>
    </source>
</evidence>
<evidence type="ECO:0000256" key="6">
    <source>
        <dbReference type="ARBA" id="ARBA00022723"/>
    </source>
</evidence>
<feature type="binding site" description="axial binding residue" evidence="12">
    <location>
        <position position="437"/>
    </location>
    <ligand>
        <name>heme</name>
        <dbReference type="ChEBI" id="CHEBI:30413"/>
    </ligand>
    <ligandPart>
        <name>Fe</name>
        <dbReference type="ChEBI" id="CHEBI:18248"/>
    </ligandPart>
</feature>
<dbReference type="GO" id="GO:0004497">
    <property type="term" value="F:monooxygenase activity"/>
    <property type="evidence" value="ECO:0007669"/>
    <property type="project" value="UniProtKB-KW"/>
</dbReference>
<dbReference type="AlphaFoldDB" id="A0A8T9C372"/>
<proteinExistence type="inferred from homology"/>
<dbReference type="Gene3D" id="1.10.630.10">
    <property type="entry name" value="Cytochrome P450"/>
    <property type="match status" value="1"/>
</dbReference>
<dbReference type="EMBL" id="QGMK01000764">
    <property type="protein sequence ID" value="TVY78438.1"/>
    <property type="molecule type" value="Genomic_DNA"/>
</dbReference>
<keyword evidence="5 14" id="KW-0812">Transmembrane</keyword>
<dbReference type="GO" id="GO:0016705">
    <property type="term" value="F:oxidoreductase activity, acting on paired donors, with incorporation or reduction of molecular oxygen"/>
    <property type="evidence" value="ECO:0007669"/>
    <property type="project" value="InterPro"/>
</dbReference>
<sequence length="500" mass="56222">MPCLLIAVLTRLGKLSIRDASAASAMTTGAFFVGLFSSMLTYRLFLHRLGSFPGPTGASLSKFWHIVQLGKYDNYKRLDKWHEQYGDFVRIGPCELSIVDPDAVDAIMGAKSSCTKSVWYDIADPLVSLHQCRDRALHDKRRRTWDRGFSVKESRVQSYGNDLVRQIASFRGKPINASLWFNYYSFDVMGELAFGKSFDMLKTGERHYAIKLLQEGIRPGGMVSPMPWLMILLTKLPGLSAGYQKFVAFCEEQAMNRKKMDMKEKDIMSWLLDAEPMSTDAYQNHMWLVGDSRLVIVAGSDTTAAALTYLFYHVAENHSHVDKLRQEMASLKQKNGDFDAKELGNAKYLNGMINETLRLHPPLISGVSRQTPPEGIMIGNTRVPGDTIVSIPQFTIGRSEKAWERPHDFVPERWYSKPEMIRHKNAFAPFSAGRYGCIGKNLALMELRTVAAKLVTAFDISFAPGENGKKLLDESKDHFTVGLAALKLQFRPRNQAPGAT</sequence>
<evidence type="ECO:0000256" key="2">
    <source>
        <dbReference type="ARBA" id="ARBA00004370"/>
    </source>
</evidence>
<dbReference type="PRINTS" id="PR00463">
    <property type="entry name" value="EP450I"/>
</dbReference>
<dbReference type="CDD" id="cd11061">
    <property type="entry name" value="CYP67-like"/>
    <property type="match status" value="1"/>
</dbReference>
<gene>
    <name evidence="16" type="primary">FCK2_1</name>
    <name evidence="16" type="ORF">LSUE1_G007222</name>
</gene>
<keyword evidence="9 12" id="KW-0408">Iron</keyword>
<keyword evidence="17" id="KW-1185">Reference proteome</keyword>
<dbReference type="GO" id="GO:0016020">
    <property type="term" value="C:membrane"/>
    <property type="evidence" value="ECO:0007669"/>
    <property type="project" value="UniProtKB-SubCell"/>
</dbReference>
<dbReference type="InterPro" id="IPR050121">
    <property type="entry name" value="Cytochrome_P450_monoxygenase"/>
</dbReference>
<keyword evidence="8" id="KW-0560">Oxidoreductase</keyword>
<comment type="subcellular location">
    <subcellularLocation>
        <location evidence="2">Membrane</location>
    </subcellularLocation>
</comment>
<dbReference type="InterPro" id="IPR001128">
    <property type="entry name" value="Cyt_P450"/>
</dbReference>
<dbReference type="Pfam" id="PF00067">
    <property type="entry name" value="p450"/>
    <property type="match status" value="1"/>
</dbReference>
<dbReference type="Proteomes" id="UP000469558">
    <property type="component" value="Unassembled WGS sequence"/>
</dbReference>
<keyword evidence="4 12" id="KW-0349">Heme</keyword>
<protein>
    <submittedName>
        <fullName evidence="16">Cytochrome P450 monooxygenase FCK2</fullName>
    </submittedName>
</protein>
<dbReference type="InterPro" id="IPR036396">
    <property type="entry name" value="Cyt_P450_sf"/>
</dbReference>
<feature type="transmembrane region" description="Helical" evidence="14">
    <location>
        <begin position="20"/>
        <end position="42"/>
    </location>
</feature>
<dbReference type="InterPro" id="IPR002401">
    <property type="entry name" value="Cyt_P450_E_grp-I"/>
</dbReference>
<dbReference type="GO" id="GO:0020037">
    <property type="term" value="F:heme binding"/>
    <property type="evidence" value="ECO:0007669"/>
    <property type="project" value="InterPro"/>
</dbReference>
<evidence type="ECO:0000313" key="17">
    <source>
        <dbReference type="Proteomes" id="UP000469558"/>
    </source>
</evidence>
<evidence type="ECO:0000256" key="8">
    <source>
        <dbReference type="ARBA" id="ARBA00023002"/>
    </source>
</evidence>
<keyword evidence="6 12" id="KW-0479">Metal-binding</keyword>
<dbReference type="InterPro" id="IPR000719">
    <property type="entry name" value="Prot_kinase_dom"/>
</dbReference>
<dbReference type="PANTHER" id="PTHR24305">
    <property type="entry name" value="CYTOCHROME P450"/>
    <property type="match status" value="1"/>
</dbReference>
<organism evidence="16 17">
    <name type="scientific">Lachnellula suecica</name>
    <dbReference type="NCBI Taxonomy" id="602035"/>
    <lineage>
        <taxon>Eukaryota</taxon>
        <taxon>Fungi</taxon>
        <taxon>Dikarya</taxon>
        <taxon>Ascomycota</taxon>
        <taxon>Pezizomycotina</taxon>
        <taxon>Leotiomycetes</taxon>
        <taxon>Helotiales</taxon>
        <taxon>Lachnaceae</taxon>
        <taxon>Lachnellula</taxon>
    </lineage>
</organism>
<dbReference type="OrthoDB" id="6692864at2759"/>
<name>A0A8T9C372_9HELO</name>
<dbReference type="SUPFAM" id="SSF48264">
    <property type="entry name" value="Cytochrome P450"/>
    <property type="match status" value="1"/>
</dbReference>
<feature type="coiled-coil region" evidence="13">
    <location>
        <begin position="314"/>
        <end position="341"/>
    </location>
</feature>
<evidence type="ECO:0000313" key="16">
    <source>
        <dbReference type="EMBL" id="TVY78438.1"/>
    </source>
</evidence>
<keyword evidence="7 14" id="KW-1133">Transmembrane helix</keyword>
<evidence type="ECO:0000256" key="13">
    <source>
        <dbReference type="SAM" id="Coils"/>
    </source>
</evidence>
<keyword evidence="11 14" id="KW-0472">Membrane</keyword>
<dbReference type="PANTHER" id="PTHR24305:SF187">
    <property type="entry name" value="P450, PUTATIVE (EUROFUNG)-RELATED"/>
    <property type="match status" value="1"/>
</dbReference>